<accession>A0AAD9GWX1</accession>
<dbReference type="PROSITE" id="PS50157">
    <property type="entry name" value="ZINC_FINGER_C2H2_2"/>
    <property type="match status" value="1"/>
</dbReference>
<dbReference type="Gene3D" id="3.90.1570.10">
    <property type="entry name" value="tt1808, chain A"/>
    <property type="match status" value="1"/>
</dbReference>
<dbReference type="GO" id="GO:0008270">
    <property type="term" value="F:zinc ion binding"/>
    <property type="evidence" value="ECO:0007669"/>
    <property type="project" value="UniProtKB-KW"/>
</dbReference>
<dbReference type="CDD" id="cd06260">
    <property type="entry name" value="DUF820-like"/>
    <property type="match status" value="1"/>
</dbReference>
<evidence type="ECO:0000259" key="2">
    <source>
        <dbReference type="PROSITE" id="PS50157"/>
    </source>
</evidence>
<dbReference type="Pfam" id="PF05685">
    <property type="entry name" value="Uma2"/>
    <property type="match status" value="1"/>
</dbReference>
<reference evidence="3" key="1">
    <citation type="submission" date="2023-08" db="EMBL/GenBank/DDBJ databases">
        <title>Reference Genome Resource for the Citrus Pathogen Phytophthora citrophthora.</title>
        <authorList>
            <person name="Moller H."/>
            <person name="Coetzee B."/>
            <person name="Rose L.J."/>
            <person name="Van Niekerk J.M."/>
        </authorList>
    </citation>
    <scope>NUCLEOTIDE SEQUENCE</scope>
    <source>
        <strain evidence="3">STE-U-9442</strain>
    </source>
</reference>
<comment type="caution">
    <text evidence="3">The sequence shown here is derived from an EMBL/GenBank/DDBJ whole genome shotgun (WGS) entry which is preliminary data.</text>
</comment>
<dbReference type="EMBL" id="JASMQC010000003">
    <property type="protein sequence ID" value="KAK1946510.1"/>
    <property type="molecule type" value="Genomic_DNA"/>
</dbReference>
<organism evidence="3 4">
    <name type="scientific">Phytophthora citrophthora</name>
    <dbReference type="NCBI Taxonomy" id="4793"/>
    <lineage>
        <taxon>Eukaryota</taxon>
        <taxon>Sar</taxon>
        <taxon>Stramenopiles</taxon>
        <taxon>Oomycota</taxon>
        <taxon>Peronosporomycetes</taxon>
        <taxon>Peronosporales</taxon>
        <taxon>Peronosporaceae</taxon>
        <taxon>Phytophthora</taxon>
    </lineage>
</organism>
<dbReference type="InterPro" id="IPR008538">
    <property type="entry name" value="Uma2"/>
</dbReference>
<protein>
    <recommendedName>
        <fullName evidence="2">C2H2-type domain-containing protein</fullName>
    </recommendedName>
</protein>
<feature type="domain" description="C2H2-type" evidence="2">
    <location>
        <begin position="254"/>
        <end position="283"/>
    </location>
</feature>
<evidence type="ECO:0000313" key="4">
    <source>
        <dbReference type="Proteomes" id="UP001259832"/>
    </source>
</evidence>
<sequence>MTDRQKKPHQDVLTRLVRDLETKKELCCVKDYPGVELKQLNHHMLKLGPLVNPVFGEQPAFFIDEGYFIPYRMVVYGKEKVAAKITRLLDDWATWSGEGGRVTTAQGAFVLEQRARKPTVRMPDVAYTPRDEDRNLAREQVWTYRGDPFTPSFVVEIDNLSGEGSQRSALNRKMRNEYFQHGVQLGWLIDPRPDYHKMYEYYLDEHGQVQCSDNTAWRDLDGRNVVPGFRIRSVVLDMVLSQDSGSSSEDEVDFACPERGCRKRFRSRGAWTSHAEWHRAERAIDKFLAKQNS</sequence>
<dbReference type="GO" id="GO:0006281">
    <property type="term" value="P:DNA repair"/>
    <property type="evidence" value="ECO:0007669"/>
    <property type="project" value="UniProtKB-ARBA"/>
</dbReference>
<dbReference type="PROSITE" id="PS00028">
    <property type="entry name" value="ZINC_FINGER_C2H2_1"/>
    <property type="match status" value="1"/>
</dbReference>
<dbReference type="InterPro" id="IPR012296">
    <property type="entry name" value="Nuclease_put_TT1808"/>
</dbReference>
<proteinExistence type="predicted"/>
<keyword evidence="1" id="KW-0863">Zinc-finger</keyword>
<evidence type="ECO:0000313" key="3">
    <source>
        <dbReference type="EMBL" id="KAK1946510.1"/>
    </source>
</evidence>
<keyword evidence="1" id="KW-0479">Metal-binding</keyword>
<dbReference type="AlphaFoldDB" id="A0AAD9GWX1"/>
<keyword evidence="1" id="KW-0862">Zinc</keyword>
<dbReference type="InterPro" id="IPR011335">
    <property type="entry name" value="Restrct_endonuc-II-like"/>
</dbReference>
<keyword evidence="4" id="KW-1185">Reference proteome</keyword>
<evidence type="ECO:0000256" key="1">
    <source>
        <dbReference type="PROSITE-ProRule" id="PRU00042"/>
    </source>
</evidence>
<dbReference type="SUPFAM" id="SSF52980">
    <property type="entry name" value="Restriction endonuclease-like"/>
    <property type="match status" value="1"/>
</dbReference>
<name>A0AAD9GWX1_9STRA</name>
<dbReference type="Proteomes" id="UP001259832">
    <property type="component" value="Unassembled WGS sequence"/>
</dbReference>
<dbReference type="InterPro" id="IPR013087">
    <property type="entry name" value="Znf_C2H2_type"/>
</dbReference>
<gene>
    <name evidence="3" type="ORF">P3T76_002063</name>
</gene>